<keyword evidence="5" id="KW-0732">Signal</keyword>
<comment type="caution">
    <text evidence="7">The sequence shown here is derived from an EMBL/GenBank/DDBJ whole genome shotgun (WGS) entry which is preliminary data.</text>
</comment>
<gene>
    <name evidence="7" type="ORF">J0S82_006162</name>
</gene>
<protein>
    <submittedName>
        <fullName evidence="7">Interferon lambda-4</fullName>
    </submittedName>
</protein>
<dbReference type="GO" id="GO:0005615">
    <property type="term" value="C:extracellular space"/>
    <property type="evidence" value="ECO:0007669"/>
    <property type="project" value="UniProtKB-KW"/>
</dbReference>
<dbReference type="FunFam" id="1.20.1250.60:FF:000002">
    <property type="entry name" value="Interferon lambda-4"/>
    <property type="match status" value="1"/>
</dbReference>
<dbReference type="EMBL" id="JAGFMF010011787">
    <property type="protein sequence ID" value="KAG8512737.1"/>
    <property type="molecule type" value="Genomic_DNA"/>
</dbReference>
<dbReference type="AlphaFoldDB" id="A0A8J6DKE1"/>
<dbReference type="PANTHER" id="PTHR31943:SF17">
    <property type="entry name" value="INTERFERON LAMBDA-4"/>
    <property type="match status" value="1"/>
</dbReference>
<reference evidence="7" key="1">
    <citation type="journal article" date="2021" name="Evol. Appl.">
        <title>The genome of the Pyrenean desman and the effects of bottlenecks and inbreeding on the genomic landscape of an endangered species.</title>
        <authorList>
            <person name="Escoda L."/>
            <person name="Castresana J."/>
        </authorList>
    </citation>
    <scope>NUCLEOTIDE SEQUENCE</scope>
    <source>
        <strain evidence="7">IBE-C5619</strain>
    </source>
</reference>
<sequence>MATVRDGERLLVSPSWALLRPVYTPSRHRPELTTPPLSLGHADEKRGGRLCSPHIGQGLEPECSLLSLELCLRTPERWRGPRRTVYGHSVKKPVLKHSAWRVTGAEMGCTGGAALALGVCMLVMVGVEADPDMQAPPRRCLLSHYRWLDPQALVAVKALKDRYEEERLSSMPRNCPFRARRNPPPPSSCLQLLLVARGIAQAQAVLSSLQNSSSGPFPGTGPTLALLAAIRRDVSACLELGRPGSSRKFLRTPRRRLKAKRHRAEPPGCREATIIFSLLRLLTWDLRLVAHSGPCL</sequence>
<keyword evidence="3" id="KW-0202">Cytokine</keyword>
<evidence type="ECO:0000256" key="5">
    <source>
        <dbReference type="ARBA" id="ARBA00022729"/>
    </source>
</evidence>
<comment type="similarity">
    <text evidence="2">Belongs to the lambda interferon family.</text>
</comment>
<keyword evidence="4" id="KW-0964">Secreted</keyword>
<dbReference type="Pfam" id="PF15177">
    <property type="entry name" value="IL28A"/>
    <property type="match status" value="1"/>
</dbReference>
<evidence type="ECO:0000313" key="8">
    <source>
        <dbReference type="Proteomes" id="UP000700334"/>
    </source>
</evidence>
<dbReference type="PANTHER" id="PTHR31943">
    <property type="entry name" value="INTERLEUKIN-28 AND 29"/>
    <property type="match status" value="1"/>
</dbReference>
<accession>A0A8J6DKE1</accession>
<dbReference type="GO" id="GO:0005125">
    <property type="term" value="F:cytokine activity"/>
    <property type="evidence" value="ECO:0007669"/>
    <property type="project" value="UniProtKB-KW"/>
</dbReference>
<comment type="subcellular location">
    <subcellularLocation>
        <location evidence="1">Secreted</location>
    </subcellularLocation>
</comment>
<proteinExistence type="inferred from homology"/>
<dbReference type="InterPro" id="IPR029177">
    <property type="entry name" value="INF_lambda"/>
</dbReference>
<organism evidence="7 8">
    <name type="scientific">Galemys pyrenaicus</name>
    <name type="common">Iberian desman</name>
    <name type="synonym">Pyrenean desman</name>
    <dbReference type="NCBI Taxonomy" id="202257"/>
    <lineage>
        <taxon>Eukaryota</taxon>
        <taxon>Metazoa</taxon>
        <taxon>Chordata</taxon>
        <taxon>Craniata</taxon>
        <taxon>Vertebrata</taxon>
        <taxon>Euteleostomi</taxon>
        <taxon>Mammalia</taxon>
        <taxon>Eutheria</taxon>
        <taxon>Laurasiatheria</taxon>
        <taxon>Eulipotyphla</taxon>
        <taxon>Talpidae</taxon>
        <taxon>Galemys</taxon>
    </lineage>
</organism>
<keyword evidence="8" id="KW-1185">Reference proteome</keyword>
<dbReference type="InterPro" id="IPR038326">
    <property type="entry name" value="IFN-lambda_sf"/>
</dbReference>
<name>A0A8J6DKE1_GALPY</name>
<dbReference type="Gene3D" id="1.20.1250.60">
    <property type="entry name" value="Interferon lambda"/>
    <property type="match status" value="1"/>
</dbReference>
<evidence type="ECO:0000256" key="1">
    <source>
        <dbReference type="ARBA" id="ARBA00004613"/>
    </source>
</evidence>
<dbReference type="GO" id="GO:0045087">
    <property type="term" value="P:innate immune response"/>
    <property type="evidence" value="ECO:0007669"/>
    <property type="project" value="TreeGrafter"/>
</dbReference>
<evidence type="ECO:0000256" key="3">
    <source>
        <dbReference type="ARBA" id="ARBA00022514"/>
    </source>
</evidence>
<dbReference type="GO" id="GO:0050778">
    <property type="term" value="P:positive regulation of immune response"/>
    <property type="evidence" value="ECO:0007669"/>
    <property type="project" value="InterPro"/>
</dbReference>
<evidence type="ECO:0000256" key="4">
    <source>
        <dbReference type="ARBA" id="ARBA00022525"/>
    </source>
</evidence>
<evidence type="ECO:0000256" key="6">
    <source>
        <dbReference type="ARBA" id="ARBA00023118"/>
    </source>
</evidence>
<keyword evidence="6" id="KW-0051">Antiviral defense</keyword>
<evidence type="ECO:0000256" key="2">
    <source>
        <dbReference type="ARBA" id="ARBA00008717"/>
    </source>
</evidence>
<dbReference type="Proteomes" id="UP000700334">
    <property type="component" value="Unassembled WGS sequence"/>
</dbReference>
<dbReference type="OrthoDB" id="9838087at2759"/>
<evidence type="ECO:0000313" key="7">
    <source>
        <dbReference type="EMBL" id="KAG8512737.1"/>
    </source>
</evidence>
<dbReference type="GO" id="GO:0051607">
    <property type="term" value="P:defense response to virus"/>
    <property type="evidence" value="ECO:0007669"/>
    <property type="project" value="UniProtKB-KW"/>
</dbReference>
<dbReference type="GO" id="GO:0007259">
    <property type="term" value="P:cell surface receptor signaling pathway via JAK-STAT"/>
    <property type="evidence" value="ECO:0007669"/>
    <property type="project" value="InterPro"/>
</dbReference>